<evidence type="ECO:0000259" key="6">
    <source>
        <dbReference type="PROSITE" id="PS51471"/>
    </source>
</evidence>
<accession>A0AAD8S8T6</accession>
<dbReference type="Gene3D" id="2.60.120.330">
    <property type="entry name" value="B-lactam Antibiotic, Isopenicillin N Synthase, Chain"/>
    <property type="match status" value="1"/>
</dbReference>
<sequence>MSLAPMTSSRLRDLKAFDDTNAGVKGLVDAGVTTLPFFFHHPPENLPKPADTARHAGGNFTIPVIDLSGATTTDQSRRAELVGEVLAAAKKVGFFQVVNHGVPEAAMSGMLAAVRRFHEEPVEVKRAYHTRDYARSVRYHCNMDLFRAPAAKWRDTVYMDMAPNEPAPEETPAALRGIAAEYTRQVKRLGSTLLELLSEALGVRSGYLEQEAGCLDGIVVGAHYYPACPEPHLTMGATTHSDHSFITVLLQDAVGSGALQVLIQDNDDEEEGTWVDVHAVPGAFVVNIGDFLQLISNGRFKSVQHRVVSKKEGPRVSVACFFQTCGEAAATRVCSPIVSNDDDGTPPLYRSATVEELLVSFREKNGRSALDRFRL</sequence>
<keyword evidence="4 5" id="KW-0408">Iron</keyword>
<feature type="domain" description="Fe2OG dioxygenase" evidence="6">
    <location>
        <begin position="214"/>
        <end position="325"/>
    </location>
</feature>
<keyword evidence="8" id="KW-1185">Reference proteome</keyword>
<dbReference type="PRINTS" id="PR00682">
    <property type="entry name" value="IPNSYNTHASE"/>
</dbReference>
<dbReference type="EMBL" id="JAUUTY010000004">
    <property type="protein sequence ID" value="KAK1647395.1"/>
    <property type="molecule type" value="Genomic_DNA"/>
</dbReference>
<dbReference type="GO" id="GO:0046872">
    <property type="term" value="F:metal ion binding"/>
    <property type="evidence" value="ECO:0007669"/>
    <property type="project" value="UniProtKB-KW"/>
</dbReference>
<dbReference type="Proteomes" id="UP001231189">
    <property type="component" value="Unassembled WGS sequence"/>
</dbReference>
<evidence type="ECO:0000256" key="3">
    <source>
        <dbReference type="ARBA" id="ARBA00023002"/>
    </source>
</evidence>
<dbReference type="PANTHER" id="PTHR10209:SF840">
    <property type="entry name" value="FE2OG DIOXYGENASE DOMAIN-CONTAINING PROTEIN"/>
    <property type="match status" value="1"/>
</dbReference>
<name>A0AAD8S8T6_LOLMU</name>
<dbReference type="InterPro" id="IPR044861">
    <property type="entry name" value="IPNS-like_FE2OG_OXY"/>
</dbReference>
<dbReference type="InterPro" id="IPR026992">
    <property type="entry name" value="DIOX_N"/>
</dbReference>
<evidence type="ECO:0000313" key="7">
    <source>
        <dbReference type="EMBL" id="KAK1647395.1"/>
    </source>
</evidence>
<dbReference type="GO" id="GO:0051213">
    <property type="term" value="F:dioxygenase activity"/>
    <property type="evidence" value="ECO:0007669"/>
    <property type="project" value="UniProtKB-ARBA"/>
</dbReference>
<evidence type="ECO:0000256" key="2">
    <source>
        <dbReference type="ARBA" id="ARBA00022723"/>
    </source>
</evidence>
<comment type="caution">
    <text evidence="7">The sequence shown here is derived from an EMBL/GenBank/DDBJ whole genome shotgun (WGS) entry which is preliminary data.</text>
</comment>
<evidence type="ECO:0000313" key="8">
    <source>
        <dbReference type="Proteomes" id="UP001231189"/>
    </source>
</evidence>
<dbReference type="PANTHER" id="PTHR10209">
    <property type="entry name" value="OXIDOREDUCTASE, 2OG-FE II OXYGENASE FAMILY PROTEIN"/>
    <property type="match status" value="1"/>
</dbReference>
<gene>
    <name evidence="7" type="ORF">QYE76_065200</name>
</gene>
<dbReference type="SUPFAM" id="SSF51197">
    <property type="entry name" value="Clavaminate synthase-like"/>
    <property type="match status" value="1"/>
</dbReference>
<protein>
    <recommendedName>
        <fullName evidence="6">Fe2OG dioxygenase domain-containing protein</fullName>
    </recommendedName>
</protein>
<dbReference type="FunFam" id="2.60.120.330:FF:000005">
    <property type="entry name" value="1-aminocyclopropane-1-carboxylate oxidase homolog 1"/>
    <property type="match status" value="1"/>
</dbReference>
<keyword evidence="3 5" id="KW-0560">Oxidoreductase</keyword>
<evidence type="ECO:0000256" key="1">
    <source>
        <dbReference type="ARBA" id="ARBA00008056"/>
    </source>
</evidence>
<reference evidence="7" key="1">
    <citation type="submission" date="2023-07" db="EMBL/GenBank/DDBJ databases">
        <title>A chromosome-level genome assembly of Lolium multiflorum.</title>
        <authorList>
            <person name="Chen Y."/>
            <person name="Copetti D."/>
            <person name="Kolliker R."/>
            <person name="Studer B."/>
        </authorList>
    </citation>
    <scope>NUCLEOTIDE SEQUENCE</scope>
    <source>
        <strain evidence="7">02402/16</strain>
        <tissue evidence="7">Leaf</tissue>
    </source>
</reference>
<dbReference type="Pfam" id="PF14226">
    <property type="entry name" value="DIOX_N"/>
    <property type="match status" value="1"/>
</dbReference>
<dbReference type="InterPro" id="IPR005123">
    <property type="entry name" value="Oxoglu/Fe-dep_dioxygenase_dom"/>
</dbReference>
<dbReference type="InterPro" id="IPR027443">
    <property type="entry name" value="IPNS-like_sf"/>
</dbReference>
<dbReference type="AlphaFoldDB" id="A0AAD8S8T6"/>
<evidence type="ECO:0000256" key="5">
    <source>
        <dbReference type="RuleBase" id="RU003682"/>
    </source>
</evidence>
<evidence type="ECO:0000256" key="4">
    <source>
        <dbReference type="ARBA" id="ARBA00023004"/>
    </source>
</evidence>
<proteinExistence type="inferred from homology"/>
<comment type="similarity">
    <text evidence="1 5">Belongs to the iron/ascorbate-dependent oxidoreductase family.</text>
</comment>
<dbReference type="Pfam" id="PF03171">
    <property type="entry name" value="2OG-FeII_Oxy"/>
    <property type="match status" value="1"/>
</dbReference>
<dbReference type="PROSITE" id="PS51471">
    <property type="entry name" value="FE2OG_OXY"/>
    <property type="match status" value="1"/>
</dbReference>
<organism evidence="7 8">
    <name type="scientific">Lolium multiflorum</name>
    <name type="common">Italian ryegrass</name>
    <name type="synonym">Lolium perenne subsp. multiflorum</name>
    <dbReference type="NCBI Taxonomy" id="4521"/>
    <lineage>
        <taxon>Eukaryota</taxon>
        <taxon>Viridiplantae</taxon>
        <taxon>Streptophyta</taxon>
        <taxon>Embryophyta</taxon>
        <taxon>Tracheophyta</taxon>
        <taxon>Spermatophyta</taxon>
        <taxon>Magnoliopsida</taxon>
        <taxon>Liliopsida</taxon>
        <taxon>Poales</taxon>
        <taxon>Poaceae</taxon>
        <taxon>BOP clade</taxon>
        <taxon>Pooideae</taxon>
        <taxon>Poodae</taxon>
        <taxon>Poeae</taxon>
        <taxon>Poeae Chloroplast Group 2 (Poeae type)</taxon>
        <taxon>Loliodinae</taxon>
        <taxon>Loliinae</taxon>
        <taxon>Lolium</taxon>
    </lineage>
</organism>
<keyword evidence="2 5" id="KW-0479">Metal-binding</keyword>